<proteinExistence type="predicted"/>
<feature type="domain" description="Myb-like" evidence="2">
    <location>
        <begin position="94"/>
        <end position="148"/>
    </location>
</feature>
<feature type="compositionally biased region" description="Basic and acidic residues" evidence="1">
    <location>
        <begin position="261"/>
        <end position="270"/>
    </location>
</feature>
<feature type="compositionally biased region" description="Low complexity" evidence="1">
    <location>
        <begin position="32"/>
        <end position="57"/>
    </location>
</feature>
<evidence type="ECO:0000313" key="5">
    <source>
        <dbReference type="Proteomes" id="UP000017200"/>
    </source>
</evidence>
<evidence type="ECO:0000313" key="4">
    <source>
        <dbReference type="EnsemblFungi" id="MVLG_02579T0"/>
    </source>
</evidence>
<organism evidence="3">
    <name type="scientific">Microbotryum lychnidis-dioicae (strain p1A1 Lamole / MvSl-1064)</name>
    <name type="common">Anther smut fungus</name>
    <dbReference type="NCBI Taxonomy" id="683840"/>
    <lineage>
        <taxon>Eukaryota</taxon>
        <taxon>Fungi</taxon>
        <taxon>Dikarya</taxon>
        <taxon>Basidiomycota</taxon>
        <taxon>Pucciniomycotina</taxon>
        <taxon>Microbotryomycetes</taxon>
        <taxon>Microbotryales</taxon>
        <taxon>Microbotryaceae</taxon>
        <taxon>Microbotryum</taxon>
    </lineage>
</organism>
<dbReference type="AlphaFoldDB" id="U5H5L0"/>
<evidence type="ECO:0000256" key="1">
    <source>
        <dbReference type="SAM" id="MobiDB-lite"/>
    </source>
</evidence>
<reference evidence="4" key="4">
    <citation type="submission" date="2015-06" db="UniProtKB">
        <authorList>
            <consortium name="EnsemblFungi"/>
        </authorList>
    </citation>
    <scope>IDENTIFICATION</scope>
</reference>
<dbReference type="OrthoDB" id="10442274at2759"/>
<dbReference type="InterPro" id="IPR001005">
    <property type="entry name" value="SANT/Myb"/>
</dbReference>
<reference evidence="3" key="2">
    <citation type="submission" date="2010-11" db="EMBL/GenBank/DDBJ databases">
        <authorList>
            <consortium name="The Broad Institute Genome Sequencing Platform"/>
            <person name="Earl A."/>
            <person name="Ward D."/>
            <person name="Feldgarden M."/>
            <person name="Gevers D."/>
            <person name="Butler R."/>
            <person name="Young S.K."/>
            <person name="Zeng Q."/>
            <person name="Gargeya S."/>
            <person name="Fitzgerald M."/>
            <person name="Haas B."/>
            <person name="Abouelleil A."/>
            <person name="Alvarado L."/>
            <person name="Arachchi H.M."/>
            <person name="Berlin A."/>
            <person name="Brown A."/>
            <person name="Chapman S.B."/>
            <person name="Chen Z."/>
            <person name="Dunbar C."/>
            <person name="Freedman E."/>
            <person name="Gearin G."/>
            <person name="Gellesch M."/>
            <person name="Goldberg J."/>
            <person name="Griggs A."/>
            <person name="Gujja S."/>
            <person name="Heilman E."/>
            <person name="Heiman D."/>
            <person name="Howarth C."/>
            <person name="Larson L."/>
            <person name="Lui A."/>
            <person name="MacDonald P.J.P."/>
            <person name="Mehta T."/>
            <person name="Montmayeur A."/>
            <person name="Murphy C."/>
            <person name="Neiman D."/>
            <person name="Pearson M."/>
            <person name="Priest M."/>
            <person name="Roberts A."/>
            <person name="Saif S."/>
            <person name="Shea T."/>
            <person name="Shenoy N."/>
            <person name="Sisk P."/>
            <person name="Stolte C."/>
            <person name="Sykes S."/>
            <person name="White J."/>
            <person name="Yandava C."/>
            <person name="Wortman J."/>
            <person name="Nusbaum C."/>
            <person name="Birren B."/>
        </authorList>
    </citation>
    <scope>NUCLEOTIDE SEQUENCE</scope>
    <source>
        <strain evidence="3">P1A1 Lamole</strain>
    </source>
</reference>
<dbReference type="PROSITE" id="PS50090">
    <property type="entry name" value="MYB_LIKE"/>
    <property type="match status" value="1"/>
</dbReference>
<protein>
    <recommendedName>
        <fullName evidence="2">Myb-like domain-containing protein</fullName>
    </recommendedName>
</protein>
<sequence>MSQPSTSDALEGAATAAIDADSQLEVGERTSTRPSVRRSASAAATAVVVARPSTSSPLTSDSGPEETSPDASATPVMRYPLRTISTQSNTPTASSTNVRRKWKADHHIILTRLVKGYQKAGQEVDWEEVGRQIGRSATATISKWKRLVQTKSVPKENAKLRGAASKFAPAVLDPTLPSAESSGATESRKKARRRTEKERQTSLKETKRTIKLITSDQNTSSKTTTSKRIKKREEVQDQGGEDEEREQKSVAIKTPVLSAESEERKPVHEPFEAESANFFKEPFVPMSSPTFRPWTPSEDFSLVYSVILRGEHSWDVVMNERAPETQHHPPYASDQARLLPSLRECGRSVDEVVARWFESWRARVAEHGTPRRSFQSYESCVFSNTPTLSQAPVVLYHTAQAQLPAREEAMYPSPRPIDMYPLSSASYYPISRSPLSLPPQSS</sequence>
<dbReference type="HOGENOM" id="CLU_619938_0_0_1"/>
<dbReference type="InParanoid" id="U5H5L0"/>
<keyword evidence="5" id="KW-1185">Reference proteome</keyword>
<evidence type="ECO:0000259" key="2">
    <source>
        <dbReference type="PROSITE" id="PS50090"/>
    </source>
</evidence>
<evidence type="ECO:0000313" key="3">
    <source>
        <dbReference type="EMBL" id="KDE07178.1"/>
    </source>
</evidence>
<gene>
    <name evidence="3" type="ORF">MVLG_02579</name>
</gene>
<name>U5H5L0_USTV1</name>
<feature type="region of interest" description="Disordered" evidence="1">
    <location>
        <begin position="1"/>
        <end position="75"/>
    </location>
</feature>
<dbReference type="EnsemblFungi" id="MVLG_02579T0">
    <property type="protein sequence ID" value="MVLG_02579T0"/>
    <property type="gene ID" value="MVLG_02579"/>
</dbReference>
<feature type="region of interest" description="Disordered" evidence="1">
    <location>
        <begin position="171"/>
        <end position="270"/>
    </location>
</feature>
<reference evidence="5" key="1">
    <citation type="submission" date="2010-11" db="EMBL/GenBank/DDBJ databases">
        <title>The genome sequence of Microbotryum violaceum strain p1A1 Lamole.</title>
        <authorList>
            <person name="Cuomo C."/>
            <person name="Perlin M."/>
            <person name="Young S.K."/>
            <person name="Zeng Q."/>
            <person name="Gargeya S."/>
            <person name="Alvarado L."/>
            <person name="Berlin A."/>
            <person name="Chapman S.B."/>
            <person name="Chen Z."/>
            <person name="Freedman E."/>
            <person name="Gellesch M."/>
            <person name="Goldberg J."/>
            <person name="Griggs A."/>
            <person name="Gujja S."/>
            <person name="Heilman E."/>
            <person name="Heiman D."/>
            <person name="Howarth C."/>
            <person name="Mehta T."/>
            <person name="Neiman D."/>
            <person name="Pearson M."/>
            <person name="Roberts A."/>
            <person name="Saif S."/>
            <person name="Shea T."/>
            <person name="Shenoy N."/>
            <person name="Sisk P."/>
            <person name="Stolte C."/>
            <person name="Sykes S."/>
            <person name="White J."/>
            <person name="Yandava C."/>
            <person name="Haas B."/>
            <person name="Nusbaum C."/>
            <person name="Birren B."/>
        </authorList>
    </citation>
    <scope>NUCLEOTIDE SEQUENCE [LARGE SCALE GENOMIC DNA]</scope>
    <source>
        <strain evidence="5">p1A1 Lamole</strain>
    </source>
</reference>
<feature type="compositionally biased region" description="Basic and acidic residues" evidence="1">
    <location>
        <begin position="195"/>
        <end position="208"/>
    </location>
</feature>
<reference evidence="3 5" key="3">
    <citation type="journal article" date="2015" name="BMC Genomics">
        <title>Sex and parasites: genomic and transcriptomic analysis of Microbotryum lychnidis-dioicae, the biotrophic and plant-castrating anther smut fungus.</title>
        <authorList>
            <person name="Perlin M.H."/>
            <person name="Amselem J."/>
            <person name="Fontanillas E."/>
            <person name="Toh S.S."/>
            <person name="Chen Z."/>
            <person name="Goldberg J."/>
            <person name="Duplessis S."/>
            <person name="Henrissat B."/>
            <person name="Young S."/>
            <person name="Zeng Q."/>
            <person name="Aguileta G."/>
            <person name="Petit E."/>
            <person name="Badouin H."/>
            <person name="Andrews J."/>
            <person name="Razeeq D."/>
            <person name="Gabaldon T."/>
            <person name="Quesneville H."/>
            <person name="Giraud T."/>
            <person name="Hood M.E."/>
            <person name="Schultz D.J."/>
            <person name="Cuomo C.A."/>
        </authorList>
    </citation>
    <scope>NUCLEOTIDE SEQUENCE [LARGE SCALE GENOMIC DNA]</scope>
    <source>
        <strain evidence="3">P1A1 Lamole</strain>
        <strain evidence="5">p1A1 Lamole</strain>
    </source>
</reference>
<dbReference type="EMBL" id="GL541662">
    <property type="protein sequence ID" value="KDE07178.1"/>
    <property type="molecule type" value="Genomic_DNA"/>
</dbReference>
<dbReference type="Proteomes" id="UP000017200">
    <property type="component" value="Unassembled WGS sequence"/>
</dbReference>
<dbReference type="EMBL" id="AEIJ01000244">
    <property type="status" value="NOT_ANNOTATED_CDS"/>
    <property type="molecule type" value="Genomic_DNA"/>
</dbReference>
<accession>U5H5L0</accession>